<organism evidence="7 8">
    <name type="scientific">Riccia sorocarpa</name>
    <dbReference type="NCBI Taxonomy" id="122646"/>
    <lineage>
        <taxon>Eukaryota</taxon>
        <taxon>Viridiplantae</taxon>
        <taxon>Streptophyta</taxon>
        <taxon>Embryophyta</taxon>
        <taxon>Marchantiophyta</taxon>
        <taxon>Marchantiopsida</taxon>
        <taxon>Marchantiidae</taxon>
        <taxon>Marchantiales</taxon>
        <taxon>Ricciaceae</taxon>
        <taxon>Riccia</taxon>
    </lineage>
</organism>
<dbReference type="InterPro" id="IPR008892">
    <property type="entry name" value="COR413"/>
</dbReference>
<feature type="transmembrane region" description="Helical" evidence="6">
    <location>
        <begin position="126"/>
        <end position="143"/>
    </location>
</feature>
<sequence length="203" mass="22305">MVGSRSLLDLSQPLAMDGSISSDLQTLMAASASLGTHIYTNVGDAFKHGNILTWLAFAAATYVFVMDRTQWRTNILTALLVPYIGLNLPSTLLKILRGDIGLWLAFIAVVVRLFFPKHIPENVNEYLELPACLILLVVTAPKLLLDVRFTWLGVVISLLIGAYLLYDHINNSGGLRKAFAERGIPLTIGIILLFASPILQIFL</sequence>
<keyword evidence="3 6" id="KW-0812">Transmembrane</keyword>
<evidence type="ECO:0000256" key="5">
    <source>
        <dbReference type="ARBA" id="ARBA00023136"/>
    </source>
</evidence>
<dbReference type="AlphaFoldDB" id="A0ABD3GMI9"/>
<dbReference type="EMBL" id="JBJQOH010000007">
    <property type="protein sequence ID" value="KAL3679255.1"/>
    <property type="molecule type" value="Genomic_DNA"/>
</dbReference>
<keyword evidence="4 6" id="KW-1133">Transmembrane helix</keyword>
<keyword evidence="8" id="KW-1185">Reference proteome</keyword>
<gene>
    <name evidence="7" type="ORF">R1sor_022211</name>
</gene>
<feature type="transmembrane region" description="Helical" evidence="6">
    <location>
        <begin position="186"/>
        <end position="202"/>
    </location>
</feature>
<evidence type="ECO:0000256" key="4">
    <source>
        <dbReference type="ARBA" id="ARBA00022989"/>
    </source>
</evidence>
<evidence type="ECO:0000256" key="2">
    <source>
        <dbReference type="ARBA" id="ARBA00005852"/>
    </source>
</evidence>
<dbReference type="PANTHER" id="PTHR33596">
    <property type="entry name" value="COLD-REGULATED 413 PLASMA MEMBRANE PROTEIN 2"/>
    <property type="match status" value="1"/>
</dbReference>
<evidence type="ECO:0000256" key="6">
    <source>
        <dbReference type="SAM" id="Phobius"/>
    </source>
</evidence>
<feature type="transmembrane region" description="Helical" evidence="6">
    <location>
        <begin position="95"/>
        <end position="114"/>
    </location>
</feature>
<evidence type="ECO:0000313" key="7">
    <source>
        <dbReference type="EMBL" id="KAL3679255.1"/>
    </source>
</evidence>
<protein>
    <submittedName>
        <fullName evidence="7">Uncharacterized protein</fullName>
    </submittedName>
</protein>
<reference evidence="7 8" key="1">
    <citation type="submission" date="2024-09" db="EMBL/GenBank/DDBJ databases">
        <title>Chromosome-scale assembly of Riccia sorocarpa.</title>
        <authorList>
            <person name="Paukszto L."/>
        </authorList>
    </citation>
    <scope>NUCLEOTIDE SEQUENCE [LARGE SCALE GENOMIC DNA]</scope>
    <source>
        <strain evidence="7">LP-2024</strain>
        <tissue evidence="7">Aerial parts of the thallus</tissue>
    </source>
</reference>
<evidence type="ECO:0000313" key="8">
    <source>
        <dbReference type="Proteomes" id="UP001633002"/>
    </source>
</evidence>
<dbReference type="PANTHER" id="PTHR33596:SF23">
    <property type="entry name" value="COLD-REGULATED 413 PLASMA MEMBRANE PROTEIN 2"/>
    <property type="match status" value="1"/>
</dbReference>
<accession>A0ABD3GMI9</accession>
<dbReference type="Pfam" id="PF05562">
    <property type="entry name" value="WCOR413"/>
    <property type="match status" value="1"/>
</dbReference>
<evidence type="ECO:0000256" key="1">
    <source>
        <dbReference type="ARBA" id="ARBA00004141"/>
    </source>
</evidence>
<keyword evidence="5 6" id="KW-0472">Membrane</keyword>
<feature type="transmembrane region" description="Helical" evidence="6">
    <location>
        <begin position="49"/>
        <end position="66"/>
    </location>
</feature>
<comment type="subcellular location">
    <subcellularLocation>
        <location evidence="1">Membrane</location>
        <topology evidence="1">Multi-pass membrane protein</topology>
    </subcellularLocation>
</comment>
<proteinExistence type="inferred from homology"/>
<name>A0ABD3GMI9_9MARC</name>
<comment type="caution">
    <text evidence="7">The sequence shown here is derived from an EMBL/GenBank/DDBJ whole genome shotgun (WGS) entry which is preliminary data.</text>
</comment>
<comment type="similarity">
    <text evidence="2">Belongs to the Cold-regulated 413 protein family.</text>
</comment>
<dbReference type="GO" id="GO:0016020">
    <property type="term" value="C:membrane"/>
    <property type="evidence" value="ECO:0007669"/>
    <property type="project" value="UniProtKB-SubCell"/>
</dbReference>
<feature type="transmembrane region" description="Helical" evidence="6">
    <location>
        <begin position="149"/>
        <end position="166"/>
    </location>
</feature>
<evidence type="ECO:0000256" key="3">
    <source>
        <dbReference type="ARBA" id="ARBA00022692"/>
    </source>
</evidence>
<dbReference type="Proteomes" id="UP001633002">
    <property type="component" value="Unassembled WGS sequence"/>
</dbReference>
<feature type="transmembrane region" description="Helical" evidence="6">
    <location>
        <begin position="73"/>
        <end position="89"/>
    </location>
</feature>